<accession>A0ABQ1LJ32</accession>
<name>A0ABQ1LJ32_9RHOB</name>
<keyword evidence="2" id="KW-1185">Reference proteome</keyword>
<evidence type="ECO:0000313" key="1">
    <source>
        <dbReference type="EMBL" id="GGC23432.1"/>
    </source>
</evidence>
<dbReference type="EMBL" id="BMFC01000027">
    <property type="protein sequence ID" value="GGC23432.1"/>
    <property type="molecule type" value="Genomic_DNA"/>
</dbReference>
<protein>
    <recommendedName>
        <fullName evidence="3">RadC-like JAB domain-containing protein</fullName>
    </recommendedName>
</protein>
<gene>
    <name evidence="1" type="ORF">GCM10011363_44870</name>
</gene>
<comment type="caution">
    <text evidence="1">The sequence shown here is derived from an EMBL/GenBank/DDBJ whole genome shotgun (WGS) entry which is preliminary data.</text>
</comment>
<evidence type="ECO:0008006" key="3">
    <source>
        <dbReference type="Google" id="ProtNLM"/>
    </source>
</evidence>
<proteinExistence type="predicted"/>
<evidence type="ECO:0000313" key="2">
    <source>
        <dbReference type="Proteomes" id="UP000645462"/>
    </source>
</evidence>
<organism evidence="1 2">
    <name type="scientific">Marivita lacus</name>
    <dbReference type="NCBI Taxonomy" id="1323742"/>
    <lineage>
        <taxon>Bacteria</taxon>
        <taxon>Pseudomonadati</taxon>
        <taxon>Pseudomonadota</taxon>
        <taxon>Alphaproteobacteria</taxon>
        <taxon>Rhodobacterales</taxon>
        <taxon>Roseobacteraceae</taxon>
        <taxon>Marivita</taxon>
    </lineage>
</organism>
<dbReference type="Proteomes" id="UP000645462">
    <property type="component" value="Unassembled WGS sequence"/>
</dbReference>
<reference evidence="2" key="1">
    <citation type="journal article" date="2019" name="Int. J. Syst. Evol. Microbiol.">
        <title>The Global Catalogue of Microorganisms (GCM) 10K type strain sequencing project: providing services to taxonomists for standard genome sequencing and annotation.</title>
        <authorList>
            <consortium name="The Broad Institute Genomics Platform"/>
            <consortium name="The Broad Institute Genome Sequencing Center for Infectious Disease"/>
            <person name="Wu L."/>
            <person name="Ma J."/>
        </authorList>
    </citation>
    <scope>NUCLEOTIDE SEQUENCE [LARGE SCALE GENOMIC DNA]</scope>
    <source>
        <strain evidence="2">CGMCC 1.12478</strain>
    </source>
</reference>
<sequence>MHSCLATQRTKISTTEAMRLICKQIEIDVMLHWHLTRVNGKNFASAGPVGHTYSYFAIKTSRSAQRRIKSIRAVGRCNQQNRTAI</sequence>